<dbReference type="Proteomes" id="UP000322981">
    <property type="component" value="Unassembled WGS sequence"/>
</dbReference>
<evidence type="ECO:0000256" key="2">
    <source>
        <dbReference type="SAM" id="SignalP"/>
    </source>
</evidence>
<name>A0A5M8FPS4_9GAMM</name>
<gene>
    <name evidence="3" type="ORF">F2Q65_03110</name>
</gene>
<organism evidence="3 4">
    <name type="scientific">Thiohalocapsa marina</name>
    <dbReference type="NCBI Taxonomy" id="424902"/>
    <lineage>
        <taxon>Bacteria</taxon>
        <taxon>Pseudomonadati</taxon>
        <taxon>Pseudomonadota</taxon>
        <taxon>Gammaproteobacteria</taxon>
        <taxon>Chromatiales</taxon>
        <taxon>Chromatiaceae</taxon>
        <taxon>Thiohalocapsa</taxon>
    </lineage>
</organism>
<evidence type="ECO:0000313" key="3">
    <source>
        <dbReference type="EMBL" id="KAA6186898.1"/>
    </source>
</evidence>
<feature type="signal peptide" evidence="2">
    <location>
        <begin position="1"/>
        <end position="29"/>
    </location>
</feature>
<reference evidence="3 4" key="1">
    <citation type="submission" date="2019-09" db="EMBL/GenBank/DDBJ databases">
        <title>Whole-genome sequence of the purple sulfur bacterium Thiohalocapsa marina DSM 19078.</title>
        <authorList>
            <person name="Kyndt J.A."/>
            <person name="Meyer T.E."/>
        </authorList>
    </citation>
    <scope>NUCLEOTIDE SEQUENCE [LARGE SCALE GENOMIC DNA]</scope>
    <source>
        <strain evidence="3 4">DSM 19078</strain>
    </source>
</reference>
<evidence type="ECO:0000256" key="1">
    <source>
        <dbReference type="SAM" id="MobiDB-lite"/>
    </source>
</evidence>
<accession>A0A5M8FPS4</accession>
<comment type="caution">
    <text evidence="3">The sequence shown here is derived from an EMBL/GenBank/DDBJ whole genome shotgun (WGS) entry which is preliminary data.</text>
</comment>
<proteinExistence type="predicted"/>
<feature type="region of interest" description="Disordered" evidence="1">
    <location>
        <begin position="67"/>
        <end position="93"/>
    </location>
</feature>
<dbReference type="EMBL" id="VWXX01000003">
    <property type="protein sequence ID" value="KAA6186898.1"/>
    <property type="molecule type" value="Genomic_DNA"/>
</dbReference>
<feature type="chain" id="PRO_5024410217" evidence="2">
    <location>
        <begin position="30"/>
        <end position="93"/>
    </location>
</feature>
<dbReference type="OrthoDB" id="346235at2"/>
<keyword evidence="4" id="KW-1185">Reference proteome</keyword>
<evidence type="ECO:0000313" key="4">
    <source>
        <dbReference type="Proteomes" id="UP000322981"/>
    </source>
</evidence>
<sequence length="93" mass="9179">MPNTIASAKTLAAGAIVACLALSTTSVSAAECKGMEKSKCEGNASCTWVDGYKRKDGAQVAAYCRNKGGKKSSGGSSSSSSSSTGSSNRSSSG</sequence>
<dbReference type="AlphaFoldDB" id="A0A5M8FPS4"/>
<dbReference type="RefSeq" id="WP_150090329.1">
    <property type="nucleotide sequence ID" value="NZ_JBFUOH010000065.1"/>
</dbReference>
<protein>
    <submittedName>
        <fullName evidence="3">Chromosome partitioning protein ParB</fullName>
    </submittedName>
</protein>
<feature type="compositionally biased region" description="Low complexity" evidence="1">
    <location>
        <begin position="73"/>
        <end position="93"/>
    </location>
</feature>
<keyword evidence="2" id="KW-0732">Signal</keyword>